<evidence type="ECO:0000313" key="2">
    <source>
        <dbReference type="Proteomes" id="UP000813462"/>
    </source>
</evidence>
<accession>A0A978UG14</accession>
<evidence type="ECO:0000313" key="1">
    <source>
        <dbReference type="EMBL" id="KAH7513745.1"/>
    </source>
</evidence>
<organism evidence="1 2">
    <name type="scientific">Ziziphus jujuba var. spinosa</name>
    <dbReference type="NCBI Taxonomy" id="714518"/>
    <lineage>
        <taxon>Eukaryota</taxon>
        <taxon>Viridiplantae</taxon>
        <taxon>Streptophyta</taxon>
        <taxon>Embryophyta</taxon>
        <taxon>Tracheophyta</taxon>
        <taxon>Spermatophyta</taxon>
        <taxon>Magnoliopsida</taxon>
        <taxon>eudicotyledons</taxon>
        <taxon>Gunneridae</taxon>
        <taxon>Pentapetalae</taxon>
        <taxon>rosids</taxon>
        <taxon>fabids</taxon>
        <taxon>Rosales</taxon>
        <taxon>Rhamnaceae</taxon>
        <taxon>Paliureae</taxon>
        <taxon>Ziziphus</taxon>
    </lineage>
</organism>
<dbReference type="EMBL" id="JAEACU010000011">
    <property type="protein sequence ID" value="KAH7513745.1"/>
    <property type="molecule type" value="Genomic_DNA"/>
</dbReference>
<name>A0A978UG14_ZIZJJ</name>
<proteinExistence type="predicted"/>
<comment type="caution">
    <text evidence="1">The sequence shown here is derived from an EMBL/GenBank/DDBJ whole genome shotgun (WGS) entry which is preliminary data.</text>
</comment>
<protein>
    <submittedName>
        <fullName evidence="1">Uncharacterized protein</fullName>
    </submittedName>
</protein>
<dbReference type="AlphaFoldDB" id="A0A978UG14"/>
<gene>
    <name evidence="1" type="ORF">FEM48_Zijuj11G0014000</name>
</gene>
<reference evidence="1" key="1">
    <citation type="journal article" date="2021" name="Front. Plant Sci.">
        <title>Chromosome-Scale Genome Assembly for Chinese Sour Jujube and Insights Into Its Genome Evolution and Domestication Signature.</title>
        <authorList>
            <person name="Shen L.-Y."/>
            <person name="Luo H."/>
            <person name="Wang X.-L."/>
            <person name="Wang X.-M."/>
            <person name="Qiu X.-J."/>
            <person name="Liu H."/>
            <person name="Zhou S.-S."/>
            <person name="Jia K.-H."/>
            <person name="Nie S."/>
            <person name="Bao Y.-T."/>
            <person name="Zhang R.-G."/>
            <person name="Yun Q.-Z."/>
            <person name="Chai Y.-H."/>
            <person name="Lu J.-Y."/>
            <person name="Li Y."/>
            <person name="Zhao S.-W."/>
            <person name="Mao J.-F."/>
            <person name="Jia S.-G."/>
            <person name="Mao Y.-M."/>
        </authorList>
    </citation>
    <scope>NUCLEOTIDE SEQUENCE</scope>
    <source>
        <strain evidence="1">AT0</strain>
        <tissue evidence="1">Leaf</tissue>
    </source>
</reference>
<sequence>MGLLLMLTYSKRRLRYDPLLLLVHNERLKSLSELPSLCFCLSAMYCPSLENISNWKAPLLHHLNSNHIRGQTDLHGCENLDQNTRNIVLSGCGIFQILSGLKFGSMNTRNMLTDQAVIHIVSRLKFGRTSERCHDFRYPGDEIPSEMMPHQQPPLKAFMHIKSVDAKASSLSVVSALFRFFFCLFSSYSVSANDALVDDSDDAPPI</sequence>
<dbReference type="Proteomes" id="UP000813462">
    <property type="component" value="Unassembled WGS sequence"/>
</dbReference>